<dbReference type="EMBL" id="OOIL02000217">
    <property type="protein sequence ID" value="VFQ62069.1"/>
    <property type="molecule type" value="Genomic_DNA"/>
</dbReference>
<reference evidence="1 2" key="1">
    <citation type="submission" date="2018-04" db="EMBL/GenBank/DDBJ databases">
        <authorList>
            <person name="Vogel A."/>
        </authorList>
    </citation>
    <scope>NUCLEOTIDE SEQUENCE [LARGE SCALE GENOMIC DNA]</scope>
</reference>
<evidence type="ECO:0008006" key="3">
    <source>
        <dbReference type="Google" id="ProtNLM"/>
    </source>
</evidence>
<evidence type="ECO:0000313" key="2">
    <source>
        <dbReference type="Proteomes" id="UP000595140"/>
    </source>
</evidence>
<sequence length="165" mass="18874">MFMHEYFPLSAIVKIKNSIQNFCESPSESLSKAWDQFKELKAKSPPGLREADSLMFYFYQGILVPSKKELDHSSNVRSFLEMAPEENEELVERLTSNAKYWYDDRAPQPKAAMYEVDQFTAIKACMESIVKQTIKEQLGASSSSCPTQYVEPVNQAETYNPGSYQ</sequence>
<organism evidence="1 2">
    <name type="scientific">Cuscuta campestris</name>
    <dbReference type="NCBI Taxonomy" id="132261"/>
    <lineage>
        <taxon>Eukaryota</taxon>
        <taxon>Viridiplantae</taxon>
        <taxon>Streptophyta</taxon>
        <taxon>Embryophyta</taxon>
        <taxon>Tracheophyta</taxon>
        <taxon>Spermatophyta</taxon>
        <taxon>Magnoliopsida</taxon>
        <taxon>eudicotyledons</taxon>
        <taxon>Gunneridae</taxon>
        <taxon>Pentapetalae</taxon>
        <taxon>asterids</taxon>
        <taxon>lamiids</taxon>
        <taxon>Solanales</taxon>
        <taxon>Convolvulaceae</taxon>
        <taxon>Cuscuteae</taxon>
        <taxon>Cuscuta</taxon>
        <taxon>Cuscuta subgen. Grammica</taxon>
        <taxon>Cuscuta sect. Cleistogrammica</taxon>
    </lineage>
</organism>
<protein>
    <recommendedName>
        <fullName evidence="3">Retrotransposon gag domain-containing protein</fullName>
    </recommendedName>
</protein>
<proteinExistence type="predicted"/>
<dbReference type="AlphaFoldDB" id="A0A484KGE5"/>
<dbReference type="OrthoDB" id="1298831at2759"/>
<dbReference type="Proteomes" id="UP000595140">
    <property type="component" value="Unassembled WGS sequence"/>
</dbReference>
<evidence type="ECO:0000313" key="1">
    <source>
        <dbReference type="EMBL" id="VFQ62069.1"/>
    </source>
</evidence>
<keyword evidence="2" id="KW-1185">Reference proteome</keyword>
<accession>A0A484KGE5</accession>
<gene>
    <name evidence="1" type="ORF">CCAM_LOCUS3845</name>
</gene>
<name>A0A484KGE5_9ASTE</name>